<evidence type="ECO:0000313" key="6">
    <source>
        <dbReference type="EMBL" id="MBB3152475.1"/>
    </source>
</evidence>
<feature type="domain" description="RecF/RecN/SMC N-terminal" evidence="5">
    <location>
        <begin position="4"/>
        <end position="950"/>
    </location>
</feature>
<dbReference type="InterPro" id="IPR003395">
    <property type="entry name" value="RecF/RecN/SMC_N"/>
</dbReference>
<keyword evidence="6" id="KW-0269">Exonuclease</keyword>
<dbReference type="InterPro" id="IPR027417">
    <property type="entry name" value="P-loop_NTPase"/>
</dbReference>
<keyword evidence="6" id="KW-0540">Nuclease</keyword>
<proteinExistence type="inferred from homology"/>
<sequence>MQLLQMSIENFRIFYGKHTFSFKDKKLVILRGLNGHGKSSFFDAIEWCLTGDIQRYVGSAERQKFHYIVHQSLFSQSASANHIGPQASVEVWIKKSDDEYFTIKRVYHAQKKIPKPIFIDGIAYAVKPGNQKIRDFLLHTLIENYGENKKEVSKVELPLLLASTQFLSQDQLQAFVSAKKPQERYAVLEKVLGIQKYGSEFQQYIKNVKEVVEGQKEAVSKEIKSKSEQVKIKQGIADTKEDLLNKIGGETEETFLEKIAVFIGKINEAEIGLPQVQLQTLTDSTQTMLLEYRKLLQERTIASESKRRLLQEFETVLSLSDIDCENRLLELTDYLEGLNKKSIDYESKKQRAINKQVELNSLKGYRTHYRETILLANNLRENIKEKRDAQEQILKNPTLLTVIQLYNDLEKFQHSYADQLNQYNRLQEYLLVLEKEKKIQSITNTLDQIKQRLATDSILLEQKNNNVIRLREKKKQIEQMVEDHKNDTVAQMIHNVQSYLLHEDDEYAPCPVCGSPFLEPSSLHDAIKLQLEETNKALDKNDVDLRELNTELNTSEAEEADLSRVMSGLIRQRDTLINQLQQEEVAAASDRAKIPVDIQQFNEEQVRGQTIKLLERLNLNEAAFNLCLALERLEAEIDPMAAQEVTLSQTLQDLRKIAEKRVRWLSTEGVIEHRLQRLDMYLLRLKDAENHVSSQKVQWNAKLREVENQKREKELKLIEIRNFIPGFTVEERQSQLDPIIRRIDLLRNWDAELEEQLLKIEAFLSRSNIMALKNELSVMVLELTREEDNSKYYEGLLDQLKQLDEDHGKIQSELMNEYLQSYSEKIDELFMQISPHAFFRHVHLVPKEGELYIVVSDKKEHDLSKLSPEELEKRFNASLTFSSAQSNVLAICIFLALGLSQEWTPLRTIGIDDPFQNLDDINVFSFLDVLSQILLDKQVIISTHDDKFANLIRFKSSLESHQITEIWLESYSKEGISIQSDCLVGE</sequence>
<dbReference type="Pfam" id="PF02463">
    <property type="entry name" value="SMC_N"/>
    <property type="match status" value="1"/>
</dbReference>
<dbReference type="GO" id="GO:0006302">
    <property type="term" value="P:double-strand break repair"/>
    <property type="evidence" value="ECO:0007669"/>
    <property type="project" value="InterPro"/>
</dbReference>
<dbReference type="AlphaFoldDB" id="A0A7W5C845"/>
<dbReference type="Gene3D" id="3.40.50.300">
    <property type="entry name" value="P-loop containing nucleotide triphosphate hydrolases"/>
    <property type="match status" value="2"/>
</dbReference>
<reference evidence="6 7" key="1">
    <citation type="submission" date="2020-08" db="EMBL/GenBank/DDBJ databases">
        <title>Genomic Encyclopedia of Type Strains, Phase III (KMG-III): the genomes of soil and plant-associated and newly described type strains.</title>
        <authorList>
            <person name="Whitman W."/>
        </authorList>
    </citation>
    <scope>NUCLEOTIDE SEQUENCE [LARGE SCALE GENOMIC DNA]</scope>
    <source>
        <strain evidence="6 7">CECT 8234</strain>
    </source>
</reference>
<gene>
    <name evidence="6" type="ORF">FHS16_002525</name>
</gene>
<feature type="coiled-coil region" evidence="4">
    <location>
        <begin position="432"/>
        <end position="487"/>
    </location>
</feature>
<feature type="coiled-coil region" evidence="4">
    <location>
        <begin position="531"/>
        <end position="565"/>
    </location>
</feature>
<evidence type="ECO:0000256" key="1">
    <source>
        <dbReference type="ARBA" id="ARBA00006930"/>
    </source>
</evidence>
<evidence type="ECO:0000256" key="3">
    <source>
        <dbReference type="ARBA" id="ARBA00013368"/>
    </source>
</evidence>
<organism evidence="6 7">
    <name type="scientific">Paenibacillus endophyticus</name>
    <dbReference type="NCBI Taxonomy" id="1294268"/>
    <lineage>
        <taxon>Bacteria</taxon>
        <taxon>Bacillati</taxon>
        <taxon>Bacillota</taxon>
        <taxon>Bacilli</taxon>
        <taxon>Bacillales</taxon>
        <taxon>Paenibacillaceae</taxon>
        <taxon>Paenibacillus</taxon>
    </lineage>
</organism>
<comment type="similarity">
    <text evidence="1">Belongs to the SMC family. SbcC subfamily.</text>
</comment>
<feature type="coiled-coil region" evidence="4">
    <location>
        <begin position="335"/>
        <end position="396"/>
    </location>
</feature>
<dbReference type="SUPFAM" id="SSF52540">
    <property type="entry name" value="P-loop containing nucleoside triphosphate hydrolases"/>
    <property type="match status" value="1"/>
</dbReference>
<name>A0A7W5C845_9BACL</name>
<dbReference type="PANTHER" id="PTHR32114:SF2">
    <property type="entry name" value="ABC TRANSPORTER ABCH.3"/>
    <property type="match status" value="1"/>
</dbReference>
<evidence type="ECO:0000256" key="2">
    <source>
        <dbReference type="ARBA" id="ARBA00011322"/>
    </source>
</evidence>
<evidence type="ECO:0000313" key="7">
    <source>
        <dbReference type="Proteomes" id="UP000518605"/>
    </source>
</evidence>
<accession>A0A7W5C845</accession>
<evidence type="ECO:0000256" key="4">
    <source>
        <dbReference type="SAM" id="Coils"/>
    </source>
</evidence>
<protein>
    <recommendedName>
        <fullName evidence="3">Nuclease SbcCD subunit C</fullName>
    </recommendedName>
</protein>
<dbReference type="RefSeq" id="WP_183562452.1">
    <property type="nucleotide sequence ID" value="NZ_CBCSLB010000005.1"/>
</dbReference>
<evidence type="ECO:0000259" key="5">
    <source>
        <dbReference type="Pfam" id="PF02463"/>
    </source>
</evidence>
<dbReference type="GO" id="GO:0016887">
    <property type="term" value="F:ATP hydrolysis activity"/>
    <property type="evidence" value="ECO:0007669"/>
    <property type="project" value="InterPro"/>
</dbReference>
<dbReference type="GO" id="GO:0004527">
    <property type="term" value="F:exonuclease activity"/>
    <property type="evidence" value="ECO:0007669"/>
    <property type="project" value="UniProtKB-KW"/>
</dbReference>
<dbReference type="Proteomes" id="UP000518605">
    <property type="component" value="Unassembled WGS sequence"/>
</dbReference>
<comment type="caution">
    <text evidence="6">The sequence shown here is derived from an EMBL/GenBank/DDBJ whole genome shotgun (WGS) entry which is preliminary data.</text>
</comment>
<dbReference type="EMBL" id="JACHXW010000006">
    <property type="protein sequence ID" value="MBB3152475.1"/>
    <property type="molecule type" value="Genomic_DNA"/>
</dbReference>
<keyword evidence="4" id="KW-0175">Coiled coil</keyword>
<dbReference type="PANTHER" id="PTHR32114">
    <property type="entry name" value="ABC TRANSPORTER ABCH.3"/>
    <property type="match status" value="1"/>
</dbReference>
<comment type="subunit">
    <text evidence="2">Heterodimer of SbcC and SbcD.</text>
</comment>
<keyword evidence="7" id="KW-1185">Reference proteome</keyword>
<keyword evidence="6" id="KW-0378">Hydrolase</keyword>